<reference evidence="3 4" key="1">
    <citation type="submission" date="2019-10" db="EMBL/GenBank/DDBJ databases">
        <authorList>
            <person name="Palmer J.M."/>
        </authorList>
    </citation>
    <scope>NUCLEOTIDE SEQUENCE [LARGE SCALE GENOMIC DNA]</scope>
    <source>
        <strain evidence="3 4">TWF696</strain>
    </source>
</reference>
<sequence length="219" mass="23092">MLSSFAILLITIAGAAIAGCLVWIVHLNLRARRLGLPSPTFLSYFRPPSSNPVYQATGSRPSQPKSKGGFLGIFGRKGSTRGEFGPLGDDSGAWDSRPYGYYEEDAEMGLRVDTAAANAGRHQAANNNRTGAGGGGTNNRGGRWEEEDVDDSPPRGRSRSRSPNPGYNVAANRGPKNGATGGKNGNGNGNGNGNPFGDENRVRKSTDTGRSSVFTEEAF</sequence>
<feature type="compositionally biased region" description="Polar residues" evidence="1">
    <location>
        <begin position="53"/>
        <end position="65"/>
    </location>
</feature>
<keyword evidence="2" id="KW-0812">Transmembrane</keyword>
<keyword evidence="2" id="KW-0472">Membrane</keyword>
<feature type="compositionally biased region" description="Basic and acidic residues" evidence="1">
    <location>
        <begin position="198"/>
        <end position="207"/>
    </location>
</feature>
<keyword evidence="4" id="KW-1185">Reference proteome</keyword>
<organism evidence="3 4">
    <name type="scientific">Orbilia brochopaga</name>
    <dbReference type="NCBI Taxonomy" id="3140254"/>
    <lineage>
        <taxon>Eukaryota</taxon>
        <taxon>Fungi</taxon>
        <taxon>Dikarya</taxon>
        <taxon>Ascomycota</taxon>
        <taxon>Pezizomycotina</taxon>
        <taxon>Orbiliomycetes</taxon>
        <taxon>Orbiliales</taxon>
        <taxon>Orbiliaceae</taxon>
        <taxon>Orbilia</taxon>
    </lineage>
</organism>
<name>A0AAV9UIJ2_9PEZI</name>
<evidence type="ECO:0000256" key="1">
    <source>
        <dbReference type="SAM" id="MobiDB-lite"/>
    </source>
</evidence>
<evidence type="ECO:0000313" key="4">
    <source>
        <dbReference type="Proteomes" id="UP001375240"/>
    </source>
</evidence>
<proteinExistence type="predicted"/>
<evidence type="ECO:0000256" key="2">
    <source>
        <dbReference type="SAM" id="Phobius"/>
    </source>
</evidence>
<dbReference type="EMBL" id="JAVHNQ010000007">
    <property type="protein sequence ID" value="KAK6341577.1"/>
    <property type="molecule type" value="Genomic_DNA"/>
</dbReference>
<feature type="transmembrane region" description="Helical" evidence="2">
    <location>
        <begin position="6"/>
        <end position="25"/>
    </location>
</feature>
<gene>
    <name evidence="3" type="ORF">TWF696_008648</name>
</gene>
<feature type="region of interest" description="Disordered" evidence="1">
    <location>
        <begin position="53"/>
        <end position="72"/>
    </location>
</feature>
<dbReference type="Proteomes" id="UP001375240">
    <property type="component" value="Unassembled WGS sequence"/>
</dbReference>
<feature type="compositionally biased region" description="Polar residues" evidence="1">
    <location>
        <begin position="208"/>
        <end position="219"/>
    </location>
</feature>
<comment type="caution">
    <text evidence="3">The sequence shown here is derived from an EMBL/GenBank/DDBJ whole genome shotgun (WGS) entry which is preliminary data.</text>
</comment>
<feature type="compositionally biased region" description="Gly residues" evidence="1">
    <location>
        <begin position="179"/>
        <end position="194"/>
    </location>
</feature>
<feature type="region of interest" description="Disordered" evidence="1">
    <location>
        <begin position="122"/>
        <end position="219"/>
    </location>
</feature>
<keyword evidence="2" id="KW-1133">Transmembrane helix</keyword>
<dbReference type="AlphaFoldDB" id="A0AAV9UIJ2"/>
<accession>A0AAV9UIJ2</accession>
<evidence type="ECO:0000313" key="3">
    <source>
        <dbReference type="EMBL" id="KAK6341577.1"/>
    </source>
</evidence>
<protein>
    <submittedName>
        <fullName evidence="3">Uncharacterized protein</fullName>
    </submittedName>
</protein>